<evidence type="ECO:0000313" key="2">
    <source>
        <dbReference type="Proteomes" id="UP000095283"/>
    </source>
</evidence>
<evidence type="ECO:0000313" key="3">
    <source>
        <dbReference type="WBParaSite" id="Hba_10523"/>
    </source>
</evidence>
<name>A0A1I7WZB6_HETBA</name>
<keyword evidence="1" id="KW-0472">Membrane</keyword>
<keyword evidence="2" id="KW-1185">Reference proteome</keyword>
<sequence>MAVNAVKKIIDPARDNSVDLKMIKIIKKMGDTVEVCCIHTTFLRCYKCIFLKYNSHYSEILHIVIVYTTKKIQTLYIYIYIYIYGCSAGYGRPLMSVYLLRTRYDWLSSLLLFIYILKIAALPVFIEC</sequence>
<keyword evidence="1" id="KW-1133">Transmembrane helix</keyword>
<proteinExistence type="predicted"/>
<dbReference type="Proteomes" id="UP000095283">
    <property type="component" value="Unplaced"/>
</dbReference>
<accession>A0A1I7WZB6</accession>
<keyword evidence="1" id="KW-0812">Transmembrane</keyword>
<dbReference type="AlphaFoldDB" id="A0A1I7WZB6"/>
<feature type="transmembrane region" description="Helical" evidence="1">
    <location>
        <begin position="75"/>
        <end position="100"/>
    </location>
</feature>
<organism evidence="2 3">
    <name type="scientific">Heterorhabditis bacteriophora</name>
    <name type="common">Entomopathogenic nematode worm</name>
    <dbReference type="NCBI Taxonomy" id="37862"/>
    <lineage>
        <taxon>Eukaryota</taxon>
        <taxon>Metazoa</taxon>
        <taxon>Ecdysozoa</taxon>
        <taxon>Nematoda</taxon>
        <taxon>Chromadorea</taxon>
        <taxon>Rhabditida</taxon>
        <taxon>Rhabditina</taxon>
        <taxon>Rhabditomorpha</taxon>
        <taxon>Strongyloidea</taxon>
        <taxon>Heterorhabditidae</taxon>
        <taxon>Heterorhabditis</taxon>
    </lineage>
</organism>
<feature type="transmembrane region" description="Helical" evidence="1">
    <location>
        <begin position="106"/>
        <end position="126"/>
    </location>
</feature>
<evidence type="ECO:0000256" key="1">
    <source>
        <dbReference type="SAM" id="Phobius"/>
    </source>
</evidence>
<reference evidence="3" key="1">
    <citation type="submission" date="2016-11" db="UniProtKB">
        <authorList>
            <consortium name="WormBaseParasite"/>
        </authorList>
    </citation>
    <scope>IDENTIFICATION</scope>
</reference>
<protein>
    <submittedName>
        <fullName evidence="3">VHS domain-containing protein</fullName>
    </submittedName>
</protein>
<dbReference type="InterPro" id="IPR027410">
    <property type="entry name" value="TCP-1-like_intermed_sf"/>
</dbReference>
<dbReference type="Gene3D" id="3.30.260.10">
    <property type="entry name" value="TCP-1-like chaperonin intermediate domain"/>
    <property type="match status" value="1"/>
</dbReference>
<dbReference type="WBParaSite" id="Hba_10523">
    <property type="protein sequence ID" value="Hba_10523"/>
    <property type="gene ID" value="Hba_10523"/>
</dbReference>